<evidence type="ECO:0000313" key="4">
    <source>
        <dbReference type="EMBL" id="MFB9885393.1"/>
    </source>
</evidence>
<dbReference type="NCBIfam" id="TIGR03504">
    <property type="entry name" value="FimV_Cterm"/>
    <property type="match status" value="1"/>
</dbReference>
<evidence type="ECO:0000256" key="1">
    <source>
        <dbReference type="SAM" id="Coils"/>
    </source>
</evidence>
<name>A0ABV5Z7Y2_9GAMM</name>
<feature type="compositionally biased region" description="Acidic residues" evidence="2">
    <location>
        <begin position="650"/>
        <end position="690"/>
    </location>
</feature>
<evidence type="ECO:0000313" key="5">
    <source>
        <dbReference type="Proteomes" id="UP001589628"/>
    </source>
</evidence>
<dbReference type="InterPro" id="IPR057840">
    <property type="entry name" value="FimV_N"/>
</dbReference>
<sequence length="834" mass="90675">MLRKLATSLLMVGALHTTSAWGLALGEASIGSFLNEPLNAELPLLDTQGVRLGQVRVRLADNQAFKLAGVEPSSLLNALRFQVATRNGQPLVQVTSNTPIDQPYLNFLVEVSWPQGKLVREYTLFLDPPVPVVQLVGAEVNGVRVQAPSGFTTPDQPFSGGSIQRLDNSAPAIPVPVESAKASEPQAGKTSVVKGKKVKVGRKDTLWDIAVRTRPTKKVSPQQVMLAYQRVNPTAFVDGNINRLKQGVSLQVPALAEIEKLSFQEAVQEVARQNRLWKSGGAAKAEPAKAPTLKSEPAKAEPAKANAKEEGQLRVMAPAKEEAGENGELKQKYEDLEHKLSLAQEGLDRSERENAELKSRLDALEQQLETLQKLLTLKDEQLAVLEQEAAKARQSEQEAVQDNIQLAQQLEEAKKQLAAQQMQPAMPAADENMPAEDEQSIEQWLEQIPPMYWIAGAGTLVALLVGTLLLMRRRNSSAEDIHERIRQELQSQLSQQPSAAAPAATAAVAGAAVGAAAATAMAEPVQDDNIPELDPLEGFDELLSDELDLDMVTDEDDPFNQAEEDDLTGPTLVDEVQDQPEEINLDLDLDASLEDDDQPSKAADEVDDVQVGEFDLDELTQDIELDVSDSPGDDEEAFVQSLLNENEQAAVEEADQESDFDLDALMEEEPLPNLAEEGEPESAEDSDAQADIDSLLNDTLGEDEQDFDLDEMLETEPSADPLDELVAESDDDVLVEDEPVVAEEDNDAISSLDQELDALLAEADQDGFVEEESLGEEDFTFLSGADEVATKLDLARAYIDMEDADGARDILDEVLQEGTDAQKQEAEELLAAIA</sequence>
<dbReference type="Proteomes" id="UP001589628">
    <property type="component" value="Unassembled WGS sequence"/>
</dbReference>
<keyword evidence="5" id="KW-1185">Reference proteome</keyword>
<dbReference type="RefSeq" id="WP_027313043.1">
    <property type="nucleotide sequence ID" value="NZ_JBHLZN010000001.1"/>
</dbReference>
<dbReference type="NCBIfam" id="TIGR03505">
    <property type="entry name" value="FimV_core"/>
    <property type="match status" value="1"/>
</dbReference>
<proteinExistence type="predicted"/>
<evidence type="ECO:0000259" key="3">
    <source>
        <dbReference type="Pfam" id="PF25800"/>
    </source>
</evidence>
<dbReference type="InterPro" id="IPR038440">
    <property type="entry name" value="FimV_C_sf"/>
</dbReference>
<feature type="compositionally biased region" description="Acidic residues" evidence="2">
    <location>
        <begin position="700"/>
        <end position="714"/>
    </location>
</feature>
<reference evidence="4 5" key="1">
    <citation type="submission" date="2024-09" db="EMBL/GenBank/DDBJ databases">
        <authorList>
            <person name="Sun Q."/>
            <person name="Mori K."/>
        </authorList>
    </citation>
    <scope>NUCLEOTIDE SEQUENCE [LARGE SCALE GENOMIC DNA]</scope>
    <source>
        <strain evidence="4 5">ATCC 51285</strain>
    </source>
</reference>
<dbReference type="InterPro" id="IPR020012">
    <property type="entry name" value="LysM_FimV"/>
</dbReference>
<dbReference type="InterPro" id="IPR020011">
    <property type="entry name" value="FimV_C"/>
</dbReference>
<feature type="region of interest" description="Disordered" evidence="2">
    <location>
        <begin position="649"/>
        <end position="723"/>
    </location>
</feature>
<protein>
    <submittedName>
        <fullName evidence="4">FimV/HubP family polar landmark protein</fullName>
    </submittedName>
</protein>
<gene>
    <name evidence="4" type="ORF">ACFFLH_03070</name>
</gene>
<keyword evidence="1" id="KW-0175">Coiled coil</keyword>
<dbReference type="Gene3D" id="1.20.58.2200">
    <property type="match status" value="1"/>
</dbReference>
<organism evidence="4 5">
    <name type="scientific">Balneatrix alpica</name>
    <dbReference type="NCBI Taxonomy" id="75684"/>
    <lineage>
        <taxon>Bacteria</taxon>
        <taxon>Pseudomonadati</taxon>
        <taxon>Pseudomonadota</taxon>
        <taxon>Gammaproteobacteria</taxon>
        <taxon>Oceanospirillales</taxon>
        <taxon>Balneatrichaceae</taxon>
        <taxon>Balneatrix</taxon>
    </lineage>
</organism>
<feature type="compositionally biased region" description="Basic and acidic residues" evidence="2">
    <location>
        <begin position="296"/>
        <end position="309"/>
    </location>
</feature>
<feature type="compositionally biased region" description="Low complexity" evidence="2">
    <location>
        <begin position="280"/>
        <end position="295"/>
    </location>
</feature>
<dbReference type="EMBL" id="JBHLZN010000001">
    <property type="protein sequence ID" value="MFB9885393.1"/>
    <property type="molecule type" value="Genomic_DNA"/>
</dbReference>
<feature type="region of interest" description="Disordered" evidence="2">
    <location>
        <begin position="278"/>
        <end position="309"/>
    </location>
</feature>
<dbReference type="Pfam" id="PF25800">
    <property type="entry name" value="FimV_N"/>
    <property type="match status" value="1"/>
</dbReference>
<feature type="coiled-coil region" evidence="1">
    <location>
        <begin position="319"/>
        <end position="423"/>
    </location>
</feature>
<accession>A0ABV5Z7Y2</accession>
<evidence type="ECO:0000256" key="2">
    <source>
        <dbReference type="SAM" id="MobiDB-lite"/>
    </source>
</evidence>
<feature type="domain" description="FimV N-terminal" evidence="3">
    <location>
        <begin position="23"/>
        <end position="129"/>
    </location>
</feature>
<comment type="caution">
    <text evidence="4">The sequence shown here is derived from an EMBL/GenBank/DDBJ whole genome shotgun (WGS) entry which is preliminary data.</text>
</comment>